<dbReference type="AlphaFoldDB" id="X0SU67"/>
<evidence type="ECO:0000313" key="1">
    <source>
        <dbReference type="EMBL" id="GAF84738.1"/>
    </source>
</evidence>
<dbReference type="EMBL" id="BARS01006250">
    <property type="protein sequence ID" value="GAF84738.1"/>
    <property type="molecule type" value="Genomic_DNA"/>
</dbReference>
<comment type="caution">
    <text evidence="1">The sequence shown here is derived from an EMBL/GenBank/DDBJ whole genome shotgun (WGS) entry which is preliminary data.</text>
</comment>
<accession>X0SU67</accession>
<gene>
    <name evidence="1" type="ORF">S01H1_12209</name>
</gene>
<name>X0SU67_9ZZZZ</name>
<reference evidence="1" key="1">
    <citation type="journal article" date="2014" name="Front. Microbiol.">
        <title>High frequency of phylogenetically diverse reductive dehalogenase-homologous genes in deep subseafloor sedimentary metagenomes.</title>
        <authorList>
            <person name="Kawai M."/>
            <person name="Futagami T."/>
            <person name="Toyoda A."/>
            <person name="Takaki Y."/>
            <person name="Nishi S."/>
            <person name="Hori S."/>
            <person name="Arai W."/>
            <person name="Tsubouchi T."/>
            <person name="Morono Y."/>
            <person name="Uchiyama I."/>
            <person name="Ito T."/>
            <person name="Fujiyama A."/>
            <person name="Inagaki F."/>
            <person name="Takami H."/>
        </authorList>
    </citation>
    <scope>NUCLEOTIDE SEQUENCE</scope>
    <source>
        <strain evidence="1">Expedition CK06-06</strain>
    </source>
</reference>
<proteinExistence type="predicted"/>
<protein>
    <submittedName>
        <fullName evidence="1">Uncharacterized protein</fullName>
    </submittedName>
</protein>
<organism evidence="1">
    <name type="scientific">marine sediment metagenome</name>
    <dbReference type="NCBI Taxonomy" id="412755"/>
    <lineage>
        <taxon>unclassified sequences</taxon>
        <taxon>metagenomes</taxon>
        <taxon>ecological metagenomes</taxon>
    </lineage>
</organism>
<sequence>MRTTITIPTGTLVILATFTKLGDQEPYFSVTAEEYDTNKQLVSCGAMHDAIREHAPRSVYDLCQWHMCFAQSGPMHYLANAVYHAEILWGLGRYASRPEDANALAHFKSTVVFNESADEMPEFPALADEECDALEKQARDAVLADAIANDEDNDPDLVAALFVELLTQALRRRVAEVIALWCTTRFPMLMCDFHETVSAAGWKVEADGTVTRIEVSS</sequence>